<dbReference type="GO" id="GO:0004140">
    <property type="term" value="F:dephospho-CoA kinase activity"/>
    <property type="evidence" value="ECO:0007669"/>
    <property type="project" value="UniProtKB-UniRule"/>
</dbReference>
<dbReference type="PANTHER" id="PTHR10695">
    <property type="entry name" value="DEPHOSPHO-COA KINASE-RELATED"/>
    <property type="match status" value="1"/>
</dbReference>
<keyword evidence="4 5" id="KW-0173">Coenzyme A biosynthesis</keyword>
<comment type="function">
    <text evidence="5">Catalyzes the phosphorylation of the 3'-hydroxyl group of dephosphocoenzyme A to form coenzyme A.</text>
</comment>
<organism evidence="7 8">
    <name type="scientific">Candidatus Thiodiazotropha taylori</name>
    <dbReference type="NCBI Taxonomy" id="2792791"/>
    <lineage>
        <taxon>Bacteria</taxon>
        <taxon>Pseudomonadati</taxon>
        <taxon>Pseudomonadota</taxon>
        <taxon>Gammaproteobacteria</taxon>
        <taxon>Chromatiales</taxon>
        <taxon>Sedimenticolaceae</taxon>
        <taxon>Candidatus Thiodiazotropha</taxon>
    </lineage>
</organism>
<evidence type="ECO:0000256" key="4">
    <source>
        <dbReference type="ARBA" id="ARBA00022993"/>
    </source>
</evidence>
<evidence type="ECO:0000313" key="8">
    <source>
        <dbReference type="Proteomes" id="UP000770889"/>
    </source>
</evidence>
<sequence>MVRYDVMLVIALTGGIGCGKSAVSSHLESLGIPVIDADLLAHQLVKPGSPALLEIQATFGDELVDDKGVLNRAALRKIVFDDPQQRKRLESILHPRIRTAMVEWIAKQSAPYVVLIIPLLFETGQMSLADRILVVDCDESLQIERVIKRDQISRDQIKQIMESQVDRQTRLKGADDIIENNSSLDALIEATERLHNDYLKMAGSMKSANERE</sequence>
<dbReference type="NCBIfam" id="TIGR00152">
    <property type="entry name" value="dephospho-CoA kinase"/>
    <property type="match status" value="1"/>
</dbReference>
<evidence type="ECO:0000256" key="5">
    <source>
        <dbReference type="HAMAP-Rule" id="MF_00376"/>
    </source>
</evidence>
<comment type="pathway">
    <text evidence="5">Cofactor biosynthesis; coenzyme A biosynthesis; CoA from (R)-pantothenate: step 5/5.</text>
</comment>
<dbReference type="InterPro" id="IPR027417">
    <property type="entry name" value="P-loop_NTPase"/>
</dbReference>
<dbReference type="GO" id="GO:0015937">
    <property type="term" value="P:coenzyme A biosynthetic process"/>
    <property type="evidence" value="ECO:0007669"/>
    <property type="project" value="UniProtKB-UniRule"/>
</dbReference>
<comment type="similarity">
    <text evidence="1 5">Belongs to the CoaE family.</text>
</comment>
<keyword evidence="5" id="KW-0963">Cytoplasm</keyword>
<dbReference type="InterPro" id="IPR001977">
    <property type="entry name" value="Depp_CoAkinase"/>
</dbReference>
<dbReference type="Gene3D" id="3.40.50.300">
    <property type="entry name" value="P-loop containing nucleotide triphosphate hydrolases"/>
    <property type="match status" value="1"/>
</dbReference>
<dbReference type="EMBL" id="JAHHGM010000011">
    <property type="protein sequence ID" value="MBT2989866.1"/>
    <property type="molecule type" value="Genomic_DNA"/>
</dbReference>
<dbReference type="HAMAP" id="MF_00376">
    <property type="entry name" value="Dephospho_CoA_kinase"/>
    <property type="match status" value="1"/>
</dbReference>
<gene>
    <name evidence="5 7" type="primary">coaE</name>
    <name evidence="7" type="ORF">KME65_13005</name>
</gene>
<evidence type="ECO:0000256" key="2">
    <source>
        <dbReference type="ARBA" id="ARBA00022741"/>
    </source>
</evidence>
<dbReference type="GO" id="GO:0005737">
    <property type="term" value="C:cytoplasm"/>
    <property type="evidence" value="ECO:0007669"/>
    <property type="project" value="UniProtKB-SubCell"/>
</dbReference>
<evidence type="ECO:0000256" key="1">
    <source>
        <dbReference type="ARBA" id="ARBA00009018"/>
    </source>
</evidence>
<accession>A0A944QW01</accession>
<comment type="caution">
    <text evidence="7">The sequence shown here is derived from an EMBL/GenBank/DDBJ whole genome shotgun (WGS) entry which is preliminary data.</text>
</comment>
<name>A0A944QW01_9GAMM</name>
<dbReference type="PROSITE" id="PS51257">
    <property type="entry name" value="PROKAR_LIPOPROTEIN"/>
    <property type="match status" value="1"/>
</dbReference>
<feature type="binding site" evidence="5">
    <location>
        <begin position="17"/>
        <end position="22"/>
    </location>
    <ligand>
        <name>ATP</name>
        <dbReference type="ChEBI" id="CHEBI:30616"/>
    </ligand>
</feature>
<reference evidence="7 8" key="1">
    <citation type="submission" date="2021-05" db="EMBL/GenBank/DDBJ databases">
        <title>Genetic and Functional Diversity in Clade A Lucinid endosymbionts from the Bahamas.</title>
        <authorList>
            <person name="Giani N.M."/>
            <person name="Engel A.S."/>
            <person name="Campbell B.J."/>
        </authorList>
    </citation>
    <scope>NUCLEOTIDE SEQUENCE [LARGE SCALE GENOMIC DNA]</scope>
    <source>
        <strain evidence="7">LUC16012Gg_MoonRockCtena</strain>
    </source>
</reference>
<dbReference type="EC" id="2.7.1.24" evidence="5 6"/>
<dbReference type="Pfam" id="PF01121">
    <property type="entry name" value="CoaE"/>
    <property type="match status" value="1"/>
</dbReference>
<keyword evidence="5 7" id="KW-0808">Transferase</keyword>
<protein>
    <recommendedName>
        <fullName evidence="5 6">Dephospho-CoA kinase</fullName>
        <ecNumber evidence="5 6">2.7.1.24</ecNumber>
    </recommendedName>
    <alternativeName>
        <fullName evidence="5">Dephosphocoenzyme A kinase</fullName>
    </alternativeName>
</protein>
<dbReference type="SUPFAM" id="SSF52540">
    <property type="entry name" value="P-loop containing nucleoside triphosphate hydrolases"/>
    <property type="match status" value="1"/>
</dbReference>
<proteinExistence type="inferred from homology"/>
<evidence type="ECO:0000256" key="6">
    <source>
        <dbReference type="NCBIfam" id="TIGR00152"/>
    </source>
</evidence>
<dbReference type="AlphaFoldDB" id="A0A944QW01"/>
<dbReference type="CDD" id="cd02022">
    <property type="entry name" value="DPCK"/>
    <property type="match status" value="1"/>
</dbReference>
<keyword evidence="5 7" id="KW-0418">Kinase</keyword>
<evidence type="ECO:0000256" key="3">
    <source>
        <dbReference type="ARBA" id="ARBA00022840"/>
    </source>
</evidence>
<evidence type="ECO:0000313" key="7">
    <source>
        <dbReference type="EMBL" id="MBT2989866.1"/>
    </source>
</evidence>
<keyword evidence="2 5" id="KW-0547">Nucleotide-binding</keyword>
<dbReference type="Proteomes" id="UP000770889">
    <property type="component" value="Unassembled WGS sequence"/>
</dbReference>
<keyword evidence="3 5" id="KW-0067">ATP-binding</keyword>
<dbReference type="PROSITE" id="PS51219">
    <property type="entry name" value="DPCK"/>
    <property type="match status" value="1"/>
</dbReference>
<comment type="subcellular location">
    <subcellularLocation>
        <location evidence="5">Cytoplasm</location>
    </subcellularLocation>
</comment>
<dbReference type="PANTHER" id="PTHR10695:SF46">
    <property type="entry name" value="BIFUNCTIONAL COENZYME A SYNTHASE-RELATED"/>
    <property type="match status" value="1"/>
</dbReference>
<dbReference type="GO" id="GO:0005524">
    <property type="term" value="F:ATP binding"/>
    <property type="evidence" value="ECO:0007669"/>
    <property type="project" value="UniProtKB-UniRule"/>
</dbReference>
<comment type="catalytic activity">
    <reaction evidence="5">
        <text>3'-dephospho-CoA + ATP = ADP + CoA + H(+)</text>
        <dbReference type="Rhea" id="RHEA:18245"/>
        <dbReference type="ChEBI" id="CHEBI:15378"/>
        <dbReference type="ChEBI" id="CHEBI:30616"/>
        <dbReference type="ChEBI" id="CHEBI:57287"/>
        <dbReference type="ChEBI" id="CHEBI:57328"/>
        <dbReference type="ChEBI" id="CHEBI:456216"/>
        <dbReference type="EC" id="2.7.1.24"/>
    </reaction>
</comment>